<dbReference type="UniPathway" id="UPA00286"/>
<dbReference type="GO" id="GO:0042121">
    <property type="term" value="P:alginic acid biosynthetic process"/>
    <property type="evidence" value="ECO:0007669"/>
    <property type="project" value="UniProtKB-UniPathway"/>
</dbReference>
<evidence type="ECO:0000256" key="4">
    <source>
        <dbReference type="ARBA" id="ARBA00013964"/>
    </source>
</evidence>
<dbReference type="GO" id="GO:0042597">
    <property type="term" value="C:periplasmic space"/>
    <property type="evidence" value="ECO:0007669"/>
    <property type="project" value="UniProtKB-SubCell"/>
</dbReference>
<evidence type="ECO:0000313" key="10">
    <source>
        <dbReference type="Proteomes" id="UP000541136"/>
    </source>
</evidence>
<dbReference type="Pfam" id="PF11182">
    <property type="entry name" value="AlgF"/>
    <property type="match status" value="1"/>
</dbReference>
<reference evidence="9 10" key="1">
    <citation type="submission" date="2020-08" db="EMBL/GenBank/DDBJ databases">
        <title>Genomic Encyclopedia of Type Strains, Phase IV (KMG-IV): sequencing the most valuable type-strain genomes for metagenomic binning, comparative biology and taxonomic classification.</title>
        <authorList>
            <person name="Goeker M."/>
        </authorList>
    </citation>
    <scope>NUCLEOTIDE SEQUENCE [LARGE SCALE GENOMIC DNA]</scope>
    <source>
        <strain evidence="9 10">DSM 12141</strain>
    </source>
</reference>
<dbReference type="RefSeq" id="WP_043684152.1">
    <property type="nucleotide sequence ID" value="NZ_JACHIB010000006.1"/>
</dbReference>
<comment type="caution">
    <text evidence="9">The sequence shown here is derived from an EMBL/GenBank/DDBJ whole genome shotgun (WGS) entry which is preliminary data.</text>
</comment>
<keyword evidence="7" id="KW-0016">Alginate biosynthesis</keyword>
<evidence type="ECO:0000256" key="5">
    <source>
        <dbReference type="ARBA" id="ARBA00022729"/>
    </source>
</evidence>
<sequence>MKKFLLPIALAAGLALAAPAGAVDIPLYPTGPAQDAAFLRFADGLDEALRVTASDSASALELDAQRRVSDYQMVPGGTELSGTLTAGGEHAPVRLTLAPGEFVTVVGVRDQGGLAPLLLRETPEDFSAVKASVAFYNRNARCQPASVRVAGRQVDLFQDVAAGGQARRQVNPVALRVQLLCAGQPAGGPLDLGVLEAGERYTLFLVPGDPAHRFFQVKDAVAH</sequence>
<evidence type="ECO:0000256" key="8">
    <source>
        <dbReference type="SAM" id="SignalP"/>
    </source>
</evidence>
<feature type="signal peptide" evidence="8">
    <location>
        <begin position="1"/>
        <end position="22"/>
    </location>
</feature>
<gene>
    <name evidence="9" type="ORF">HNR28_001342</name>
</gene>
<evidence type="ECO:0000256" key="7">
    <source>
        <dbReference type="ARBA" id="ARBA00022841"/>
    </source>
</evidence>
<proteinExistence type="inferred from homology"/>
<feature type="chain" id="PRO_5030552654" description="Alginate biosynthesis protein AlgF" evidence="8">
    <location>
        <begin position="23"/>
        <end position="223"/>
    </location>
</feature>
<organism evidence="9 10">
    <name type="scientific">Castellaniella defragrans</name>
    <name type="common">Alcaligenes defragrans</name>
    <dbReference type="NCBI Taxonomy" id="75697"/>
    <lineage>
        <taxon>Bacteria</taxon>
        <taxon>Pseudomonadati</taxon>
        <taxon>Pseudomonadota</taxon>
        <taxon>Betaproteobacteria</taxon>
        <taxon>Burkholderiales</taxon>
        <taxon>Alcaligenaceae</taxon>
        <taxon>Castellaniella</taxon>
    </lineage>
</organism>
<dbReference type="AlphaFoldDB" id="A0A7W9TM84"/>
<accession>A0A7W9TM84</accession>
<name>A0A7W9TM84_CASDE</name>
<evidence type="ECO:0000313" key="9">
    <source>
        <dbReference type="EMBL" id="MBB6083305.1"/>
    </source>
</evidence>
<evidence type="ECO:0000256" key="1">
    <source>
        <dbReference type="ARBA" id="ARBA00004418"/>
    </source>
</evidence>
<dbReference type="EMBL" id="JACHIB010000006">
    <property type="protein sequence ID" value="MBB6083305.1"/>
    <property type="molecule type" value="Genomic_DNA"/>
</dbReference>
<keyword evidence="5 8" id="KW-0732">Signal</keyword>
<keyword evidence="6" id="KW-0574">Periplasm</keyword>
<evidence type="ECO:0000256" key="3">
    <source>
        <dbReference type="ARBA" id="ARBA00010033"/>
    </source>
</evidence>
<evidence type="ECO:0000256" key="2">
    <source>
        <dbReference type="ARBA" id="ARBA00005182"/>
    </source>
</evidence>
<comment type="pathway">
    <text evidence="2">Glycan biosynthesis; alginate biosynthesis.</text>
</comment>
<comment type="subcellular location">
    <subcellularLocation>
        <location evidence="1">Periplasm</location>
    </subcellularLocation>
</comment>
<comment type="similarity">
    <text evidence="3">Belongs to the AlgF family.</text>
</comment>
<dbReference type="Proteomes" id="UP000541136">
    <property type="component" value="Unassembled WGS sequence"/>
</dbReference>
<dbReference type="InterPro" id="IPR035422">
    <property type="entry name" value="AlgF"/>
</dbReference>
<protein>
    <recommendedName>
        <fullName evidence="4">Alginate biosynthesis protein AlgF</fullName>
    </recommendedName>
</protein>
<evidence type="ECO:0000256" key="6">
    <source>
        <dbReference type="ARBA" id="ARBA00022764"/>
    </source>
</evidence>